<keyword evidence="7 10" id="KW-0812">Transmembrane</keyword>
<dbReference type="InterPro" id="IPR035906">
    <property type="entry name" value="MetI-like_sf"/>
</dbReference>
<keyword evidence="4 10" id="KW-0813">Transport</keyword>
<evidence type="ECO:0000256" key="4">
    <source>
        <dbReference type="ARBA" id="ARBA00022448"/>
    </source>
</evidence>
<dbReference type="SUPFAM" id="SSF161098">
    <property type="entry name" value="MetI-like"/>
    <property type="match status" value="1"/>
</dbReference>
<name>A0AAD0S1V6_9GAMM</name>
<gene>
    <name evidence="13" type="primary">modB</name>
    <name evidence="13" type="ORF">D0907_14005</name>
</gene>
<evidence type="ECO:0000256" key="6">
    <source>
        <dbReference type="ARBA" id="ARBA00022505"/>
    </source>
</evidence>
<evidence type="ECO:0000313" key="14">
    <source>
        <dbReference type="Proteomes" id="UP000264605"/>
    </source>
</evidence>
<proteinExistence type="inferred from homology"/>
<dbReference type="Proteomes" id="UP000264605">
    <property type="component" value="Chromosome"/>
</dbReference>
<keyword evidence="9 10" id="KW-0472">Membrane</keyword>
<evidence type="ECO:0000256" key="3">
    <source>
        <dbReference type="ARBA" id="ARBA00007069"/>
    </source>
</evidence>
<evidence type="ECO:0000259" key="12">
    <source>
        <dbReference type="PROSITE" id="PS50928"/>
    </source>
</evidence>
<keyword evidence="6 11" id="KW-0500">Molybdenum</keyword>
<keyword evidence="5" id="KW-1003">Cell membrane</keyword>
<dbReference type="PROSITE" id="PS50928">
    <property type="entry name" value="ABC_TM1"/>
    <property type="match status" value="1"/>
</dbReference>
<feature type="transmembrane region" description="Helical" evidence="10">
    <location>
        <begin position="196"/>
        <end position="217"/>
    </location>
</feature>
<feature type="transmembrane region" description="Helical" evidence="10">
    <location>
        <begin position="82"/>
        <end position="102"/>
    </location>
</feature>
<evidence type="ECO:0000256" key="8">
    <source>
        <dbReference type="ARBA" id="ARBA00022989"/>
    </source>
</evidence>
<dbReference type="InterPro" id="IPR000515">
    <property type="entry name" value="MetI-like"/>
</dbReference>
<evidence type="ECO:0000256" key="7">
    <source>
        <dbReference type="ARBA" id="ARBA00022692"/>
    </source>
</evidence>
<evidence type="ECO:0000313" key="13">
    <source>
        <dbReference type="EMBL" id="AXV66312.1"/>
    </source>
</evidence>
<dbReference type="KEGG" id="pdj:D0907_14005"/>
<dbReference type="GO" id="GO:0015098">
    <property type="term" value="F:molybdate ion transmembrane transporter activity"/>
    <property type="evidence" value="ECO:0007669"/>
    <property type="project" value="UniProtKB-UniRule"/>
</dbReference>
<evidence type="ECO:0000256" key="9">
    <source>
        <dbReference type="ARBA" id="ARBA00023136"/>
    </source>
</evidence>
<evidence type="ECO:0000256" key="2">
    <source>
        <dbReference type="ARBA" id="ARBA00004651"/>
    </source>
</evidence>
<evidence type="ECO:0000256" key="10">
    <source>
        <dbReference type="RuleBase" id="RU363032"/>
    </source>
</evidence>
<dbReference type="GeneID" id="99506587"/>
<protein>
    <recommendedName>
        <fullName evidence="11">Molybdenum transport system permease</fullName>
    </recommendedName>
</protein>
<reference evidence="13 14" key="1">
    <citation type="submission" date="2018-08" db="EMBL/GenBank/DDBJ databases">
        <title>Draft genome sequence of Pseudoalteromonas donghaensis HJ51.</title>
        <authorList>
            <person name="Oh J."/>
            <person name="Roh D."/>
        </authorList>
    </citation>
    <scope>NUCLEOTIDE SEQUENCE [LARGE SCALE GENOMIC DNA]</scope>
    <source>
        <strain evidence="13 14">HJ51</strain>
    </source>
</reference>
<feature type="transmembrane region" description="Helical" evidence="10">
    <location>
        <begin position="47"/>
        <end position="70"/>
    </location>
</feature>
<dbReference type="PANTHER" id="PTHR30183">
    <property type="entry name" value="MOLYBDENUM TRANSPORT SYSTEM PERMEASE PROTEIN MODB"/>
    <property type="match status" value="1"/>
</dbReference>
<feature type="transmembrane region" description="Helical" evidence="10">
    <location>
        <begin position="6"/>
        <end position="35"/>
    </location>
</feature>
<dbReference type="NCBIfam" id="TIGR02141">
    <property type="entry name" value="modB_ABC"/>
    <property type="match status" value="1"/>
</dbReference>
<dbReference type="GO" id="GO:0005886">
    <property type="term" value="C:plasma membrane"/>
    <property type="evidence" value="ECO:0007669"/>
    <property type="project" value="UniProtKB-SubCell"/>
</dbReference>
<dbReference type="CDD" id="cd06261">
    <property type="entry name" value="TM_PBP2"/>
    <property type="match status" value="1"/>
</dbReference>
<dbReference type="RefSeq" id="WP_118844640.1">
    <property type="nucleotide sequence ID" value="NZ_CP032090.1"/>
</dbReference>
<dbReference type="EMBL" id="CP032090">
    <property type="protein sequence ID" value="AXV66312.1"/>
    <property type="molecule type" value="Genomic_DNA"/>
</dbReference>
<evidence type="ECO:0000256" key="5">
    <source>
        <dbReference type="ARBA" id="ARBA00022475"/>
    </source>
</evidence>
<comment type="similarity">
    <text evidence="3 11">Belongs to the binding-protein-dependent transport system permease family. CysTW subfamily.</text>
</comment>
<organism evidence="13 14">
    <name type="scientific">Pseudoalteromonas lipolytica</name>
    <dbReference type="NCBI Taxonomy" id="570156"/>
    <lineage>
        <taxon>Bacteria</taxon>
        <taxon>Pseudomonadati</taxon>
        <taxon>Pseudomonadota</taxon>
        <taxon>Gammaproteobacteria</taxon>
        <taxon>Alteromonadales</taxon>
        <taxon>Pseudoalteromonadaceae</taxon>
        <taxon>Pseudoalteromonas</taxon>
    </lineage>
</organism>
<keyword evidence="8 10" id="KW-1133">Transmembrane helix</keyword>
<accession>A0AAD0S1V6</accession>
<dbReference type="PANTHER" id="PTHR30183:SF8">
    <property type="entry name" value="MOLYBDENUM TRANSPORT SYSTEM PERMEASE"/>
    <property type="match status" value="1"/>
</dbReference>
<evidence type="ECO:0000256" key="11">
    <source>
        <dbReference type="RuleBase" id="RU365097"/>
    </source>
</evidence>
<dbReference type="Gene3D" id="1.10.3720.10">
    <property type="entry name" value="MetI-like"/>
    <property type="match status" value="1"/>
</dbReference>
<evidence type="ECO:0000256" key="1">
    <source>
        <dbReference type="ARBA" id="ARBA00002949"/>
    </source>
</evidence>
<dbReference type="Pfam" id="PF00528">
    <property type="entry name" value="BPD_transp_1"/>
    <property type="match status" value="1"/>
</dbReference>
<feature type="transmembrane region" description="Helical" evidence="10">
    <location>
        <begin position="135"/>
        <end position="156"/>
    </location>
</feature>
<dbReference type="InterPro" id="IPR011867">
    <property type="entry name" value="ModB_ABC"/>
</dbReference>
<comment type="subcellular location">
    <subcellularLocation>
        <location evidence="11">Cell inner membrane</location>
        <topology evidence="11">Multi-pass membrane protein</topology>
    </subcellularLocation>
    <subcellularLocation>
        <location evidence="2 10">Cell membrane</location>
        <topology evidence="2 10">Multi-pass membrane protein</topology>
    </subcellularLocation>
</comment>
<comment type="function">
    <text evidence="1 11">Part of the binding-protein-dependent transport system for molybdenum; probably responsible for the translocation of the substrate across the membrane.</text>
</comment>
<feature type="domain" description="ABC transmembrane type-1" evidence="12">
    <location>
        <begin position="9"/>
        <end position="211"/>
    </location>
</feature>
<dbReference type="AlphaFoldDB" id="A0AAD0S1V6"/>
<sequence>MSEGDLQAIFITLKLAALSTLALLVITIPCAYWLARSKRAIKPFLETLITLPLVLPPTVLGYYFLVLFSPQQGIGLWLQNTLGIQLVFSFSGILVASMIYSLPFTFRPLQSAFEQLPDNLYSSAALLGFKPWKQFLWLVLPMIKPAIYTAATLSFAHTVGEFGVILMIGGNIPGETQVVSLALFDHVESFNLQAANMLAGLMLVFSFAVVFACQWWQRQTQHVSTPTSLL</sequence>
<keyword evidence="11" id="KW-0997">Cell inner membrane</keyword>